<dbReference type="InterPro" id="IPR001279">
    <property type="entry name" value="Metallo-B-lactamas"/>
</dbReference>
<dbReference type="AlphaFoldDB" id="A0A7X2ZDM2"/>
<evidence type="ECO:0000259" key="9">
    <source>
        <dbReference type="SMART" id="SM00849"/>
    </source>
</evidence>
<dbReference type="Gene3D" id="3.60.15.10">
    <property type="entry name" value="Ribonuclease Z/Hydroxyacylglutathione hydrolase-like"/>
    <property type="match status" value="1"/>
</dbReference>
<proteinExistence type="inferred from homology"/>
<dbReference type="InterPro" id="IPR051013">
    <property type="entry name" value="MBL_superfamily_lactonases"/>
</dbReference>
<comment type="function">
    <text evidence="7">Counteracts the endogenous Pycsar antiviral defense system. Phosphodiesterase that enables metal-dependent hydrolysis of host cyclic nucleotide Pycsar defense signals such as cCMP and cUMP.</text>
</comment>
<comment type="catalytic activity">
    <reaction evidence="6">
        <text>3',5'-cyclic CMP + H2O = CMP + H(+)</text>
        <dbReference type="Rhea" id="RHEA:72675"/>
        <dbReference type="ChEBI" id="CHEBI:15377"/>
        <dbReference type="ChEBI" id="CHEBI:15378"/>
        <dbReference type="ChEBI" id="CHEBI:58003"/>
        <dbReference type="ChEBI" id="CHEBI:60377"/>
    </reaction>
    <physiologicalReaction direction="left-to-right" evidence="6">
        <dbReference type="Rhea" id="RHEA:72676"/>
    </physiologicalReaction>
</comment>
<dbReference type="SMART" id="SM00849">
    <property type="entry name" value="Lactamase_B"/>
    <property type="match status" value="1"/>
</dbReference>
<sequence>MRVDLLFQGFPGRSSRGFLGWSSCVLIRQEGKSPILFDTVGFNERGALLTRLQELGVNREDIGTVLLSHFHFDHAVNYPLFPNATFYLHEEEVTHIENNGEADLAVPAEMYPALRDSGRLSLLSGKSGVVEGLNWIHTPGHTPGLYSILLDYQGKKWALVSDTVKNISELITGEVAMTWDDARSRESINAVKQWADIVVPGHDRLLEIRRTGQQVEVVPLNESVIDIIVPWKDEKFSIKI</sequence>
<dbReference type="PANTHER" id="PTHR42978:SF2">
    <property type="entry name" value="102 KBASES UNSTABLE REGION: FROM 1 TO 119443"/>
    <property type="match status" value="1"/>
</dbReference>
<dbReference type="SUPFAM" id="SSF56281">
    <property type="entry name" value="Metallo-hydrolase/oxidoreductase"/>
    <property type="match status" value="1"/>
</dbReference>
<protein>
    <submittedName>
        <fullName evidence="10">MBL fold metallo-hydrolase</fullName>
    </submittedName>
</protein>
<keyword evidence="11" id="KW-1185">Reference proteome</keyword>
<feature type="domain" description="Metallo-beta-lactamase" evidence="9">
    <location>
        <begin position="21"/>
        <end position="202"/>
    </location>
</feature>
<evidence type="ECO:0000256" key="1">
    <source>
        <dbReference type="ARBA" id="ARBA00001947"/>
    </source>
</evidence>
<dbReference type="InterPro" id="IPR036866">
    <property type="entry name" value="RibonucZ/Hydroxyglut_hydro"/>
</dbReference>
<keyword evidence="5" id="KW-0862">Zinc</keyword>
<organism evidence="10 11">
    <name type="scientific">Paenibacillus validus</name>
    <dbReference type="NCBI Taxonomy" id="44253"/>
    <lineage>
        <taxon>Bacteria</taxon>
        <taxon>Bacillati</taxon>
        <taxon>Bacillota</taxon>
        <taxon>Bacilli</taxon>
        <taxon>Bacillales</taxon>
        <taxon>Paenibacillaceae</taxon>
        <taxon>Paenibacillus</taxon>
    </lineage>
</organism>
<gene>
    <name evidence="10" type="ORF">GNP93_16340</name>
</gene>
<keyword evidence="4 10" id="KW-0378">Hydrolase</keyword>
<dbReference type="Proteomes" id="UP000450917">
    <property type="component" value="Unassembled WGS sequence"/>
</dbReference>
<evidence type="ECO:0000256" key="6">
    <source>
        <dbReference type="ARBA" id="ARBA00034221"/>
    </source>
</evidence>
<evidence type="ECO:0000256" key="3">
    <source>
        <dbReference type="ARBA" id="ARBA00022723"/>
    </source>
</evidence>
<evidence type="ECO:0000256" key="2">
    <source>
        <dbReference type="ARBA" id="ARBA00007749"/>
    </source>
</evidence>
<dbReference type="GO" id="GO:0046872">
    <property type="term" value="F:metal ion binding"/>
    <property type="evidence" value="ECO:0007669"/>
    <property type="project" value="UniProtKB-KW"/>
</dbReference>
<evidence type="ECO:0000256" key="7">
    <source>
        <dbReference type="ARBA" id="ARBA00034301"/>
    </source>
</evidence>
<dbReference type="RefSeq" id="WP_127608107.1">
    <property type="nucleotide sequence ID" value="NZ_JBDLZV010000001.1"/>
</dbReference>
<evidence type="ECO:0000256" key="5">
    <source>
        <dbReference type="ARBA" id="ARBA00022833"/>
    </source>
</evidence>
<comment type="similarity">
    <text evidence="2">Belongs to the metallo-beta-lactamase superfamily.</text>
</comment>
<evidence type="ECO:0000256" key="8">
    <source>
        <dbReference type="ARBA" id="ARBA00048505"/>
    </source>
</evidence>
<evidence type="ECO:0000313" key="11">
    <source>
        <dbReference type="Proteomes" id="UP000450917"/>
    </source>
</evidence>
<dbReference type="GO" id="GO:0016787">
    <property type="term" value="F:hydrolase activity"/>
    <property type="evidence" value="ECO:0007669"/>
    <property type="project" value="UniProtKB-KW"/>
</dbReference>
<comment type="cofactor">
    <cofactor evidence="1">
        <name>Zn(2+)</name>
        <dbReference type="ChEBI" id="CHEBI:29105"/>
    </cofactor>
</comment>
<evidence type="ECO:0000256" key="4">
    <source>
        <dbReference type="ARBA" id="ARBA00022801"/>
    </source>
</evidence>
<comment type="catalytic activity">
    <reaction evidence="8">
        <text>3',5'-cyclic UMP + H2O = UMP + H(+)</text>
        <dbReference type="Rhea" id="RHEA:70575"/>
        <dbReference type="ChEBI" id="CHEBI:15377"/>
        <dbReference type="ChEBI" id="CHEBI:15378"/>
        <dbReference type="ChEBI" id="CHEBI:57865"/>
        <dbReference type="ChEBI" id="CHEBI:184387"/>
    </reaction>
    <physiologicalReaction direction="left-to-right" evidence="8">
        <dbReference type="Rhea" id="RHEA:70576"/>
    </physiologicalReaction>
</comment>
<dbReference type="EMBL" id="WNZX01000013">
    <property type="protein sequence ID" value="MUG72241.1"/>
    <property type="molecule type" value="Genomic_DNA"/>
</dbReference>
<comment type="caution">
    <text evidence="10">The sequence shown here is derived from an EMBL/GenBank/DDBJ whole genome shotgun (WGS) entry which is preliminary data.</text>
</comment>
<dbReference type="Pfam" id="PF00753">
    <property type="entry name" value="Lactamase_B"/>
    <property type="match status" value="1"/>
</dbReference>
<evidence type="ECO:0000313" key="10">
    <source>
        <dbReference type="EMBL" id="MUG72241.1"/>
    </source>
</evidence>
<reference evidence="10 11" key="1">
    <citation type="submission" date="2019-11" db="EMBL/GenBank/DDBJ databases">
        <title>Draft genome sequences of five Paenibacillus species of dairy origin.</title>
        <authorList>
            <person name="Olajide A.M."/>
            <person name="Chen S."/>
            <person name="Lapointe G."/>
        </authorList>
    </citation>
    <scope>NUCLEOTIDE SEQUENCE [LARGE SCALE GENOMIC DNA]</scope>
    <source>
        <strain evidence="10 11">2CS3</strain>
    </source>
</reference>
<keyword evidence="3" id="KW-0479">Metal-binding</keyword>
<accession>A0A7X2ZDM2</accession>
<name>A0A7X2ZDM2_9BACL</name>
<dbReference type="PANTHER" id="PTHR42978">
    <property type="entry name" value="QUORUM-QUENCHING LACTONASE YTNP-RELATED-RELATED"/>
    <property type="match status" value="1"/>
</dbReference>